<organism evidence="5 6">
    <name type="scientific">Spodoptera exigua</name>
    <name type="common">Beet armyworm</name>
    <name type="synonym">Noctua fulgens</name>
    <dbReference type="NCBI Taxonomy" id="7107"/>
    <lineage>
        <taxon>Eukaryota</taxon>
        <taxon>Metazoa</taxon>
        <taxon>Ecdysozoa</taxon>
        <taxon>Arthropoda</taxon>
        <taxon>Hexapoda</taxon>
        <taxon>Insecta</taxon>
        <taxon>Pterygota</taxon>
        <taxon>Neoptera</taxon>
        <taxon>Endopterygota</taxon>
        <taxon>Lepidoptera</taxon>
        <taxon>Glossata</taxon>
        <taxon>Ditrysia</taxon>
        <taxon>Noctuoidea</taxon>
        <taxon>Noctuidae</taxon>
        <taxon>Amphipyrinae</taxon>
        <taxon>Spodoptera</taxon>
    </lineage>
</organism>
<sequence length="478" mass="54856">MDNEQPHQELVKCVVVGDTAVGKTRLICARACNKHVSLSQLMTTHVPTVWAIDQYRIYKDVLERSWEVVDGVNVSLRLWDTFGDHEKDRRFAYGRSDVVLLCFSITNPISLRNCGAMWYPEIRAPRKSDLVMPDQGRALAHEFGIYYYETSVFTYYGVNEVFENAIRAALIARRQQRFWMTNLKRVQRPLLQVSSMGEATTGEFNEDTEYLIRQDQAKQMRYVTMSKLISQTVMQEIINFIYTGALDSSAFKQQEIRQAAELLGFHELTKLSQFILDQHLLFDKGFMLQFHTIPAVDPMRCLELLELANRLCMNRLVNLVEARVIDQLQQRDRVCGDDDQVVEIALSLLEPVKLHNAHNLADWCMWRLCGAYDRVCRAKHLSQASRDYLSDNRWPPVWQGTAGQRGGRGRRHDGAVSRRRRGGRRAPRQGRSRSAASLTPALLEVSPVCGAPASIDVLHEHNTDYTDTFSRLHLNTAH</sequence>
<comment type="caution">
    <text evidence="5">The sequence shown here is derived from an EMBL/GenBank/DDBJ whole genome shotgun (WGS) entry which is preliminary data.</text>
</comment>
<keyword evidence="1" id="KW-0547">Nucleotide-binding</keyword>
<protein>
    <recommendedName>
        <fullName evidence="4">BTB domain-containing protein</fullName>
    </recommendedName>
</protein>
<evidence type="ECO:0000256" key="3">
    <source>
        <dbReference type="SAM" id="MobiDB-lite"/>
    </source>
</evidence>
<dbReference type="SUPFAM" id="SSF52540">
    <property type="entry name" value="P-loop containing nucleoside triphosphate hydrolases"/>
    <property type="match status" value="1"/>
</dbReference>
<dbReference type="PRINTS" id="PR00449">
    <property type="entry name" value="RASTRNSFRMNG"/>
</dbReference>
<dbReference type="GO" id="GO:0022412">
    <property type="term" value="P:cellular process involved in reproduction in multicellular organism"/>
    <property type="evidence" value="ECO:0007669"/>
    <property type="project" value="UniProtKB-ARBA"/>
</dbReference>
<feature type="region of interest" description="Disordered" evidence="3">
    <location>
        <begin position="398"/>
        <end position="437"/>
    </location>
</feature>
<dbReference type="GO" id="GO:0003924">
    <property type="term" value="F:GTPase activity"/>
    <property type="evidence" value="ECO:0007669"/>
    <property type="project" value="InterPro"/>
</dbReference>
<evidence type="ECO:0000256" key="1">
    <source>
        <dbReference type="ARBA" id="ARBA00022741"/>
    </source>
</evidence>
<dbReference type="Gene3D" id="3.30.710.10">
    <property type="entry name" value="Potassium Channel Kv1.1, Chain A"/>
    <property type="match status" value="1"/>
</dbReference>
<dbReference type="InterPro" id="IPR000210">
    <property type="entry name" value="BTB/POZ_dom"/>
</dbReference>
<dbReference type="PROSITE" id="PS51420">
    <property type="entry name" value="RHO"/>
    <property type="match status" value="1"/>
</dbReference>
<gene>
    <name evidence="5" type="ORF">HF086_008186</name>
</gene>
<dbReference type="GO" id="GO:0003006">
    <property type="term" value="P:developmental process involved in reproduction"/>
    <property type="evidence" value="ECO:0007669"/>
    <property type="project" value="UniProtKB-ARBA"/>
</dbReference>
<dbReference type="GO" id="GO:0005525">
    <property type="term" value="F:GTP binding"/>
    <property type="evidence" value="ECO:0007669"/>
    <property type="project" value="UniProtKB-KW"/>
</dbReference>
<evidence type="ECO:0000313" key="6">
    <source>
        <dbReference type="Proteomes" id="UP000814243"/>
    </source>
</evidence>
<dbReference type="PROSITE" id="PS51419">
    <property type="entry name" value="RAB"/>
    <property type="match status" value="1"/>
</dbReference>
<dbReference type="EMBL" id="JACEFF010000847">
    <property type="protein sequence ID" value="KAH9629895.1"/>
    <property type="molecule type" value="Genomic_DNA"/>
</dbReference>
<dbReference type="PANTHER" id="PTHR24072">
    <property type="entry name" value="RHO FAMILY GTPASE"/>
    <property type="match status" value="1"/>
</dbReference>
<evidence type="ECO:0000313" key="5">
    <source>
        <dbReference type="EMBL" id="KAH9629895.1"/>
    </source>
</evidence>
<feature type="compositionally biased region" description="Basic residues" evidence="3">
    <location>
        <begin position="407"/>
        <end position="431"/>
    </location>
</feature>
<dbReference type="GO" id="GO:0035006">
    <property type="term" value="P:melanization defense response"/>
    <property type="evidence" value="ECO:0007669"/>
    <property type="project" value="UniProtKB-ARBA"/>
</dbReference>
<name>A0A922M4X0_SPOEX</name>
<dbReference type="Gene3D" id="3.40.50.300">
    <property type="entry name" value="P-loop containing nucleotide triphosphate hydrolases"/>
    <property type="match status" value="1"/>
</dbReference>
<accession>A0A922M4X0</accession>
<dbReference type="SMART" id="SM00173">
    <property type="entry name" value="RAS"/>
    <property type="match status" value="1"/>
</dbReference>
<dbReference type="SUPFAM" id="SSF54695">
    <property type="entry name" value="POZ domain"/>
    <property type="match status" value="1"/>
</dbReference>
<keyword evidence="2" id="KW-0342">GTP-binding</keyword>
<dbReference type="AlphaFoldDB" id="A0A922M4X0"/>
<proteinExistence type="predicted"/>
<dbReference type="InterPro" id="IPR003578">
    <property type="entry name" value="Small_GTPase_Rho"/>
</dbReference>
<dbReference type="Pfam" id="PF00651">
    <property type="entry name" value="BTB"/>
    <property type="match status" value="1"/>
</dbReference>
<dbReference type="GO" id="GO:0035099">
    <property type="term" value="P:hemocyte migration"/>
    <property type="evidence" value="ECO:0007669"/>
    <property type="project" value="UniProtKB-ARBA"/>
</dbReference>
<feature type="domain" description="BTB" evidence="4">
    <location>
        <begin position="223"/>
        <end position="279"/>
    </location>
</feature>
<dbReference type="InterPro" id="IPR027417">
    <property type="entry name" value="P-loop_NTPase"/>
</dbReference>
<evidence type="ECO:0000256" key="2">
    <source>
        <dbReference type="ARBA" id="ARBA00023134"/>
    </source>
</evidence>
<evidence type="ECO:0000259" key="4">
    <source>
        <dbReference type="Pfam" id="PF00651"/>
    </source>
</evidence>
<dbReference type="Pfam" id="PF00071">
    <property type="entry name" value="Ras"/>
    <property type="match status" value="1"/>
</dbReference>
<dbReference type="InterPro" id="IPR011333">
    <property type="entry name" value="SKP1/BTB/POZ_sf"/>
</dbReference>
<dbReference type="SMART" id="SM00174">
    <property type="entry name" value="RHO"/>
    <property type="match status" value="1"/>
</dbReference>
<dbReference type="InterPro" id="IPR001806">
    <property type="entry name" value="Small_GTPase"/>
</dbReference>
<dbReference type="GO" id="GO:0001667">
    <property type="term" value="P:ameboidal-type cell migration"/>
    <property type="evidence" value="ECO:0007669"/>
    <property type="project" value="UniProtKB-ARBA"/>
</dbReference>
<dbReference type="Proteomes" id="UP000814243">
    <property type="component" value="Unassembled WGS sequence"/>
</dbReference>
<reference evidence="5" key="1">
    <citation type="journal article" date="2021" name="G3 (Bethesda)">
        <title>Genome and transcriptome analysis of the beet armyworm Spodoptera exigua reveals targets for pest control. .</title>
        <authorList>
            <person name="Simon S."/>
            <person name="Breeschoten T."/>
            <person name="Jansen H.J."/>
            <person name="Dirks R.P."/>
            <person name="Schranz M.E."/>
            <person name="Ros V.I.D."/>
        </authorList>
    </citation>
    <scope>NUCLEOTIDE SEQUENCE</scope>
    <source>
        <strain evidence="5">TB_SE_WUR_2020</strain>
    </source>
</reference>
<dbReference type="SMART" id="SM00175">
    <property type="entry name" value="RAB"/>
    <property type="match status" value="1"/>
</dbReference>
<dbReference type="GO" id="GO:0007264">
    <property type="term" value="P:small GTPase-mediated signal transduction"/>
    <property type="evidence" value="ECO:0007669"/>
    <property type="project" value="InterPro"/>
</dbReference>